<evidence type="ECO:0000313" key="4">
    <source>
        <dbReference type="Proteomes" id="UP001497457"/>
    </source>
</evidence>
<organism evidence="3 4">
    <name type="scientific">Urochloa decumbens</name>
    <dbReference type="NCBI Taxonomy" id="240449"/>
    <lineage>
        <taxon>Eukaryota</taxon>
        <taxon>Viridiplantae</taxon>
        <taxon>Streptophyta</taxon>
        <taxon>Embryophyta</taxon>
        <taxon>Tracheophyta</taxon>
        <taxon>Spermatophyta</taxon>
        <taxon>Magnoliopsida</taxon>
        <taxon>Liliopsida</taxon>
        <taxon>Poales</taxon>
        <taxon>Poaceae</taxon>
        <taxon>PACMAD clade</taxon>
        <taxon>Panicoideae</taxon>
        <taxon>Panicodae</taxon>
        <taxon>Paniceae</taxon>
        <taxon>Melinidinae</taxon>
        <taxon>Urochloa</taxon>
    </lineage>
</organism>
<evidence type="ECO:0000259" key="1">
    <source>
        <dbReference type="Pfam" id="PF12937"/>
    </source>
</evidence>
<feature type="domain" description="F-box" evidence="1">
    <location>
        <begin position="7"/>
        <end position="41"/>
    </location>
</feature>
<dbReference type="AlphaFoldDB" id="A0ABC9CIA1"/>
<feature type="domain" description="DUF7595" evidence="2">
    <location>
        <begin position="90"/>
        <end position="309"/>
    </location>
</feature>
<dbReference type="Pfam" id="PF12937">
    <property type="entry name" value="F-box-like"/>
    <property type="match status" value="1"/>
</dbReference>
<sequence>MDVVDAWASLPPDLLLDIFLRLEAAAALRCTGVCKPWRRAIIGNAASCLRPRRVDYCFVPGLLLGFFHNHRDTHTGRRHVMLRRLPGPSAARFPAASSLVHGDATDLAPYDELLSCRDGLVLLGGRRAAAQGLCLCSLMTGDRMFLPAAAFRACTYVLLTAYDLATSDDAGAGDKLEALILAVKEKNVEGGMTCQTFSTRDGAWGEVTRSSGFERGLVTRIYTGSEVICRGGAVHWLAMGNDAGVVERTVALDARTGRAWMTELPEGCGELDCYGALHDSPLRLATAGDGRLSMVRSFGGGAVEVWVLAGGGGDLWSLRRTIKVPRCGGDVWFSAFCPRSGCLLGHVGGKEIIVDAERGSCCLIGAVDDTNHGRCLYPYEMDWSTYLAKMKHF</sequence>
<evidence type="ECO:0000259" key="2">
    <source>
        <dbReference type="Pfam" id="PF24523"/>
    </source>
</evidence>
<dbReference type="InterPro" id="IPR056016">
    <property type="entry name" value="DUF7595"/>
</dbReference>
<dbReference type="SUPFAM" id="SSF81383">
    <property type="entry name" value="F-box domain"/>
    <property type="match status" value="1"/>
</dbReference>
<dbReference type="InterPro" id="IPR001810">
    <property type="entry name" value="F-box_dom"/>
</dbReference>
<dbReference type="Gene3D" id="1.20.1280.50">
    <property type="match status" value="1"/>
</dbReference>
<name>A0ABC9CIA1_9POAL</name>
<dbReference type="PANTHER" id="PTHR35828">
    <property type="entry name" value="OS08G0203800 PROTEIN-RELATED"/>
    <property type="match status" value="1"/>
</dbReference>
<protein>
    <recommendedName>
        <fullName evidence="5">F-box domain-containing protein</fullName>
    </recommendedName>
</protein>
<dbReference type="PANTHER" id="PTHR35828:SF16">
    <property type="entry name" value="F-BOX DOMAIN-CONTAINING PROTEIN"/>
    <property type="match status" value="1"/>
</dbReference>
<evidence type="ECO:0008006" key="5">
    <source>
        <dbReference type="Google" id="ProtNLM"/>
    </source>
</evidence>
<keyword evidence="4" id="KW-1185">Reference proteome</keyword>
<dbReference type="Pfam" id="PF24523">
    <property type="entry name" value="DUF7595"/>
    <property type="match status" value="1"/>
</dbReference>
<accession>A0ABC9CIA1</accession>
<dbReference type="InterPro" id="IPR036047">
    <property type="entry name" value="F-box-like_dom_sf"/>
</dbReference>
<gene>
    <name evidence="3" type="ORF">URODEC1_LOCUS75907</name>
</gene>
<reference evidence="3" key="1">
    <citation type="submission" date="2024-10" db="EMBL/GenBank/DDBJ databases">
        <authorList>
            <person name="Ryan C."/>
        </authorList>
    </citation>
    <scope>NUCLEOTIDE SEQUENCE [LARGE SCALE GENOMIC DNA]</scope>
</reference>
<proteinExistence type="predicted"/>
<dbReference type="EMBL" id="OZ075113">
    <property type="protein sequence ID" value="CAL5021323.1"/>
    <property type="molecule type" value="Genomic_DNA"/>
</dbReference>
<evidence type="ECO:0000313" key="3">
    <source>
        <dbReference type="EMBL" id="CAL5021323.1"/>
    </source>
</evidence>
<dbReference type="Proteomes" id="UP001497457">
    <property type="component" value="Chromosome 3rd"/>
</dbReference>